<evidence type="ECO:0000256" key="5">
    <source>
        <dbReference type="SAM" id="MobiDB-lite"/>
    </source>
</evidence>
<dbReference type="EC" id="6.3.5.4" evidence="2"/>
<dbReference type="InterPro" id="IPR014729">
    <property type="entry name" value="Rossmann-like_a/b/a_fold"/>
</dbReference>
<dbReference type="InterPro" id="IPR001962">
    <property type="entry name" value="Asn_synthase"/>
</dbReference>
<accession>A0A1G9NBS9</accession>
<dbReference type="GO" id="GO:0006529">
    <property type="term" value="P:asparagine biosynthetic process"/>
    <property type="evidence" value="ECO:0007669"/>
    <property type="project" value="UniProtKB-KW"/>
</dbReference>
<proteinExistence type="predicted"/>
<dbReference type="OrthoDB" id="7053173at2"/>
<dbReference type="AlphaFoldDB" id="A0A1G9NBS9"/>
<dbReference type="PANTHER" id="PTHR43284:SF1">
    <property type="entry name" value="ASPARAGINE SYNTHETASE"/>
    <property type="match status" value="1"/>
</dbReference>
<evidence type="ECO:0000256" key="4">
    <source>
        <dbReference type="ARBA" id="ARBA00048741"/>
    </source>
</evidence>
<dbReference type="SUPFAM" id="SSF52402">
    <property type="entry name" value="Adenine nucleotide alpha hydrolases-like"/>
    <property type="match status" value="1"/>
</dbReference>
<dbReference type="Pfam" id="PF00733">
    <property type="entry name" value="Asn_synthase"/>
    <property type="match status" value="1"/>
</dbReference>
<dbReference type="Proteomes" id="UP000198680">
    <property type="component" value="Unassembled WGS sequence"/>
</dbReference>
<keyword evidence="8" id="KW-1185">Reference proteome</keyword>
<dbReference type="STRING" id="1137991.SAMN05660642_00968"/>
<dbReference type="GO" id="GO:0004066">
    <property type="term" value="F:asparagine synthase (glutamine-hydrolyzing) activity"/>
    <property type="evidence" value="ECO:0007669"/>
    <property type="project" value="UniProtKB-EC"/>
</dbReference>
<evidence type="ECO:0000256" key="3">
    <source>
        <dbReference type="ARBA" id="ARBA00022888"/>
    </source>
</evidence>
<feature type="domain" description="Asparagine synthetase" evidence="6">
    <location>
        <begin position="223"/>
        <end position="589"/>
    </location>
</feature>
<protein>
    <recommendedName>
        <fullName evidence="2">asparagine synthase (glutamine-hydrolyzing)</fullName>
        <ecNumber evidence="2">6.3.5.4</ecNumber>
    </recommendedName>
</protein>
<evidence type="ECO:0000313" key="7">
    <source>
        <dbReference type="EMBL" id="SDL83823.1"/>
    </source>
</evidence>
<evidence type="ECO:0000313" key="8">
    <source>
        <dbReference type="Proteomes" id="UP000198680"/>
    </source>
</evidence>
<dbReference type="PANTHER" id="PTHR43284">
    <property type="entry name" value="ASPARAGINE SYNTHETASE (GLUTAMINE-HYDROLYZING)"/>
    <property type="match status" value="1"/>
</dbReference>
<comment type="catalytic activity">
    <reaction evidence="4">
        <text>L-aspartate + L-glutamine + ATP + H2O = L-asparagine + L-glutamate + AMP + diphosphate + H(+)</text>
        <dbReference type="Rhea" id="RHEA:12228"/>
        <dbReference type="ChEBI" id="CHEBI:15377"/>
        <dbReference type="ChEBI" id="CHEBI:15378"/>
        <dbReference type="ChEBI" id="CHEBI:29985"/>
        <dbReference type="ChEBI" id="CHEBI:29991"/>
        <dbReference type="ChEBI" id="CHEBI:30616"/>
        <dbReference type="ChEBI" id="CHEBI:33019"/>
        <dbReference type="ChEBI" id="CHEBI:58048"/>
        <dbReference type="ChEBI" id="CHEBI:58359"/>
        <dbReference type="ChEBI" id="CHEBI:456215"/>
        <dbReference type="EC" id="6.3.5.4"/>
    </reaction>
</comment>
<name>A0A1G9NBS9_9ACTN</name>
<evidence type="ECO:0000256" key="2">
    <source>
        <dbReference type="ARBA" id="ARBA00012737"/>
    </source>
</evidence>
<feature type="region of interest" description="Disordered" evidence="5">
    <location>
        <begin position="618"/>
        <end position="647"/>
    </location>
</feature>
<dbReference type="EMBL" id="FNHE01000002">
    <property type="protein sequence ID" value="SDL83823.1"/>
    <property type="molecule type" value="Genomic_DNA"/>
</dbReference>
<evidence type="ECO:0000256" key="1">
    <source>
        <dbReference type="ARBA" id="ARBA00005187"/>
    </source>
</evidence>
<keyword evidence="3" id="KW-0028">Amino-acid biosynthesis</keyword>
<evidence type="ECO:0000259" key="6">
    <source>
        <dbReference type="Pfam" id="PF00733"/>
    </source>
</evidence>
<comment type="pathway">
    <text evidence="1">Amino-acid biosynthesis; L-asparagine biosynthesis; L-asparagine from L-aspartate (L-Gln route): step 1/1.</text>
</comment>
<keyword evidence="3" id="KW-0061">Asparagine biosynthesis</keyword>
<dbReference type="Gene3D" id="3.40.50.620">
    <property type="entry name" value="HUPs"/>
    <property type="match status" value="1"/>
</dbReference>
<organism evidence="7 8">
    <name type="scientific">Geodermatophilus siccatus</name>
    <dbReference type="NCBI Taxonomy" id="1137991"/>
    <lineage>
        <taxon>Bacteria</taxon>
        <taxon>Bacillati</taxon>
        <taxon>Actinomycetota</taxon>
        <taxon>Actinomycetes</taxon>
        <taxon>Geodermatophilales</taxon>
        <taxon>Geodermatophilaceae</taxon>
        <taxon>Geodermatophilus</taxon>
    </lineage>
</organism>
<sequence>MNNTAPFHGEPRPHAAEWFLALPDSVAGCEILAVLPPTACRVDHPSGRPWLIGHWDVRDLRVASAGRVRIAVLGACAAEVAALERTAARIHDVTDLAAAFARIPGSFHLLASVDGTTHVQGTLSGERRVFCATIAGVTVAADRADVLATLTGARLDEGLLAARLLLLGDTLPSITTSHSLWQGVAAIASDSYLRVAPSGHGSVGTRWTPPDADLGLDEGALVLRQALDAAVTARRSSGRVLGSDLSGGLDSTSLCYLAAAGGRPLTTFTSDTGDPRDDDPMWADLAAEGIPHVQRLVVSASELPLHYTGITGPAEPLDEPHPDIVDQAAERAVAALLRERGVELRLKGEGGDELLGDSESYLPGLVRRRPLLALSHLRAFRAFGRWSWRTTVRALRPPDPRELLQRSARCLRAGLVDTRDLPRDDRAPVAASLPAWVTPRTVELVRSRMLRAADEFRVLSRDAAQDELLRGAVETGQKIRRAAQFAASIGLPVSNPFLDDAVLEACLAVRPEERAHPWRYKPLLTAAMRGVVPPRSLARVSKPDGTSLVLRGIRENREELVALCEDSRLARLGLIDAGALRTACSTSLWTSEDVPVALSDTFACERWLRDLEELRSPQERIPAHPPRLARGPHQAQDGDVDHAHAAT</sequence>
<dbReference type="InterPro" id="IPR051786">
    <property type="entry name" value="ASN_synthetase/amidase"/>
</dbReference>
<gene>
    <name evidence="7" type="ORF">SAMN05660642_00968</name>
</gene>
<reference evidence="8" key="1">
    <citation type="submission" date="2016-10" db="EMBL/GenBank/DDBJ databases">
        <authorList>
            <person name="Varghese N."/>
            <person name="Submissions S."/>
        </authorList>
    </citation>
    <scope>NUCLEOTIDE SEQUENCE [LARGE SCALE GENOMIC DNA]</scope>
    <source>
        <strain evidence="8">DSM 45419</strain>
    </source>
</reference>